<evidence type="ECO:0000256" key="1">
    <source>
        <dbReference type="ARBA" id="ARBA00006484"/>
    </source>
</evidence>
<accession>A0A5C3KXI1</accession>
<dbReference type="SUPFAM" id="SSF51735">
    <property type="entry name" value="NAD(P)-binding Rossmann-fold domains"/>
    <property type="match status" value="1"/>
</dbReference>
<evidence type="ECO:0000313" key="4">
    <source>
        <dbReference type="EMBL" id="TFK25182.1"/>
    </source>
</evidence>
<dbReference type="InterPro" id="IPR002347">
    <property type="entry name" value="SDR_fam"/>
</dbReference>
<dbReference type="EMBL" id="ML210189">
    <property type="protein sequence ID" value="TFK25182.1"/>
    <property type="molecule type" value="Genomic_DNA"/>
</dbReference>
<keyword evidence="2" id="KW-0521">NADP</keyword>
<dbReference type="Pfam" id="PF00106">
    <property type="entry name" value="adh_short"/>
    <property type="match status" value="1"/>
</dbReference>
<evidence type="ECO:0000256" key="2">
    <source>
        <dbReference type="ARBA" id="ARBA00022857"/>
    </source>
</evidence>
<dbReference type="PRINTS" id="PR00081">
    <property type="entry name" value="GDHRDH"/>
</dbReference>
<dbReference type="GO" id="GO:0016491">
    <property type="term" value="F:oxidoreductase activity"/>
    <property type="evidence" value="ECO:0007669"/>
    <property type="project" value="UniProtKB-KW"/>
</dbReference>
<organism evidence="4 5">
    <name type="scientific">Coprinopsis marcescibilis</name>
    <name type="common">Agaric fungus</name>
    <name type="synonym">Psathyrella marcescibilis</name>
    <dbReference type="NCBI Taxonomy" id="230819"/>
    <lineage>
        <taxon>Eukaryota</taxon>
        <taxon>Fungi</taxon>
        <taxon>Dikarya</taxon>
        <taxon>Basidiomycota</taxon>
        <taxon>Agaricomycotina</taxon>
        <taxon>Agaricomycetes</taxon>
        <taxon>Agaricomycetidae</taxon>
        <taxon>Agaricales</taxon>
        <taxon>Agaricineae</taxon>
        <taxon>Psathyrellaceae</taxon>
        <taxon>Coprinopsis</taxon>
    </lineage>
</organism>
<dbReference type="InterPro" id="IPR036291">
    <property type="entry name" value="NAD(P)-bd_dom_sf"/>
</dbReference>
<keyword evidence="5" id="KW-1185">Reference proteome</keyword>
<proteinExistence type="inferred from homology"/>
<keyword evidence="3" id="KW-0560">Oxidoreductase</keyword>
<dbReference type="InterPro" id="IPR020904">
    <property type="entry name" value="Sc_DH/Rdtase_CS"/>
</dbReference>
<comment type="similarity">
    <text evidence="1">Belongs to the short-chain dehydrogenases/reductases (SDR) family.</text>
</comment>
<dbReference type="PANTHER" id="PTHR43180">
    <property type="entry name" value="3-OXOACYL-(ACYL-CARRIER-PROTEIN) REDUCTASE (AFU_ORTHOLOGUE AFUA_6G11210)"/>
    <property type="match status" value="1"/>
</dbReference>
<gene>
    <name evidence="4" type="ORF">FA15DRAFT_618099</name>
</gene>
<protein>
    <submittedName>
        <fullName evidence="4">NAD(P)-binding protein</fullName>
    </submittedName>
</protein>
<dbReference type="OrthoDB" id="5371740at2759"/>
<evidence type="ECO:0000313" key="5">
    <source>
        <dbReference type="Proteomes" id="UP000307440"/>
    </source>
</evidence>
<name>A0A5C3KXI1_COPMA</name>
<dbReference type="AlphaFoldDB" id="A0A5C3KXI1"/>
<evidence type="ECO:0000256" key="3">
    <source>
        <dbReference type="ARBA" id="ARBA00023002"/>
    </source>
</evidence>
<dbReference type="PROSITE" id="PS00061">
    <property type="entry name" value="ADH_SHORT"/>
    <property type="match status" value="1"/>
</dbReference>
<dbReference type="STRING" id="230819.A0A5C3KXI1"/>
<dbReference type="Gene3D" id="3.40.50.720">
    <property type="entry name" value="NAD(P)-binding Rossmann-like Domain"/>
    <property type="match status" value="1"/>
</dbReference>
<sequence>MSTFIPDGELFKHAERVKGRVVLITGAANGIGKEAAIRFASHGAKIVIGDRDEVNGRKVVSEIEDLGGSATFSRIDVTNWDDQVELFDHAIATYNSVDVVVANAGVGEGSHITALEFKDGKPLAPSLLTLDVNISGSVYTATLALHYLTIGQKEGDLKALVFIGSMASWVRAPHAELYTTSKHAVLGLMRALHETGDRLGIRVGCIHPFFADTDILPIPAKLFLVGIPFTTTARIAGAIFRAATDPDPSTSAASWMLPDNGPVFFLPKEELRLGVYEMIDNRVNAMTSGVRGIVFYSQLVSDLWQIARPLQKYAFAGSALAFAWNQRVQLQALFSNIGLGQ</sequence>
<dbReference type="Proteomes" id="UP000307440">
    <property type="component" value="Unassembled WGS sequence"/>
</dbReference>
<reference evidence="4 5" key="1">
    <citation type="journal article" date="2019" name="Nat. Ecol. Evol.">
        <title>Megaphylogeny resolves global patterns of mushroom evolution.</title>
        <authorList>
            <person name="Varga T."/>
            <person name="Krizsan K."/>
            <person name="Foldi C."/>
            <person name="Dima B."/>
            <person name="Sanchez-Garcia M."/>
            <person name="Sanchez-Ramirez S."/>
            <person name="Szollosi G.J."/>
            <person name="Szarkandi J.G."/>
            <person name="Papp V."/>
            <person name="Albert L."/>
            <person name="Andreopoulos W."/>
            <person name="Angelini C."/>
            <person name="Antonin V."/>
            <person name="Barry K.W."/>
            <person name="Bougher N.L."/>
            <person name="Buchanan P."/>
            <person name="Buyck B."/>
            <person name="Bense V."/>
            <person name="Catcheside P."/>
            <person name="Chovatia M."/>
            <person name="Cooper J."/>
            <person name="Damon W."/>
            <person name="Desjardin D."/>
            <person name="Finy P."/>
            <person name="Geml J."/>
            <person name="Haridas S."/>
            <person name="Hughes K."/>
            <person name="Justo A."/>
            <person name="Karasinski D."/>
            <person name="Kautmanova I."/>
            <person name="Kiss B."/>
            <person name="Kocsube S."/>
            <person name="Kotiranta H."/>
            <person name="LaButti K.M."/>
            <person name="Lechner B.E."/>
            <person name="Liimatainen K."/>
            <person name="Lipzen A."/>
            <person name="Lukacs Z."/>
            <person name="Mihaltcheva S."/>
            <person name="Morgado L.N."/>
            <person name="Niskanen T."/>
            <person name="Noordeloos M.E."/>
            <person name="Ohm R.A."/>
            <person name="Ortiz-Santana B."/>
            <person name="Ovrebo C."/>
            <person name="Racz N."/>
            <person name="Riley R."/>
            <person name="Savchenko A."/>
            <person name="Shiryaev A."/>
            <person name="Soop K."/>
            <person name="Spirin V."/>
            <person name="Szebenyi C."/>
            <person name="Tomsovsky M."/>
            <person name="Tulloss R.E."/>
            <person name="Uehling J."/>
            <person name="Grigoriev I.V."/>
            <person name="Vagvolgyi C."/>
            <person name="Papp T."/>
            <person name="Martin F.M."/>
            <person name="Miettinen O."/>
            <person name="Hibbett D.S."/>
            <person name="Nagy L.G."/>
        </authorList>
    </citation>
    <scope>NUCLEOTIDE SEQUENCE [LARGE SCALE GENOMIC DNA]</scope>
    <source>
        <strain evidence="4 5">CBS 121175</strain>
    </source>
</reference>
<dbReference type="PANTHER" id="PTHR43180:SF33">
    <property type="entry name" value="15-HYDROXYPROSTAGLANDIN DEHYDROGENASE [NAD(+)]-LIKE"/>
    <property type="match status" value="1"/>
</dbReference>